<proteinExistence type="predicted"/>
<dbReference type="EMBL" id="PP856722">
    <property type="protein sequence ID" value="XCH40440.1"/>
    <property type="molecule type" value="Genomic_DNA"/>
</dbReference>
<sequence>MKIITVKSNKSETITLETKSRFEEFSGELPHWYLNGVKKSGSCAVLVLGECVFVGGKHEALNEFYRLLADENNVVKTMREKLKESGDDFSDMIAQFTKNK</sequence>
<protein>
    <submittedName>
        <fullName evidence="1">Uncharacterized protein</fullName>
    </submittedName>
</protein>
<organism evidence="1">
    <name type="scientific">Salmonella phage vB_SEnST11_KE23</name>
    <dbReference type="NCBI Taxonomy" id="3161174"/>
    <lineage>
        <taxon>Viruses</taxon>
        <taxon>Duplodnaviria</taxon>
        <taxon>Heunggongvirae</taxon>
        <taxon>Uroviricota</taxon>
        <taxon>Caudoviricetes</taxon>
        <taxon>Vequintavirinae</taxon>
        <taxon>Seunavirus</taxon>
    </lineage>
</organism>
<evidence type="ECO:0000313" key="1">
    <source>
        <dbReference type="EMBL" id="XCH40440.1"/>
    </source>
</evidence>
<name>A0AAU8GHG1_9CAUD</name>
<gene>
    <name evidence="1" type="ORF">YRYPWZST_CDS0039</name>
</gene>
<reference evidence="1" key="1">
    <citation type="submission" date="2024-05" db="EMBL/GenBank/DDBJ databases">
        <authorList>
            <person name="Mugo M.M."/>
            <person name="Musyoki A.M."/>
            <person name="Makumi A.M."/>
            <person name="Mutai I."/>
            <person name="Drechsel O."/>
            <person name="Kering K.K."/>
            <person name="Muturi P."/>
            <person name="Mbae C.K."/>
            <person name="Kariuki S.M."/>
        </authorList>
    </citation>
    <scope>NUCLEOTIDE SEQUENCE</scope>
</reference>
<accession>A0AAU8GHG1</accession>